<name>A0A0A9CJS1_ARUDO</name>
<dbReference type="AlphaFoldDB" id="A0A0A9CJS1"/>
<reference evidence="1" key="1">
    <citation type="submission" date="2014-09" db="EMBL/GenBank/DDBJ databases">
        <authorList>
            <person name="Magalhaes I.L.F."/>
            <person name="Oliveira U."/>
            <person name="Santos F.R."/>
            <person name="Vidigal T.H.D.A."/>
            <person name="Brescovit A.D."/>
            <person name="Santos A.J."/>
        </authorList>
    </citation>
    <scope>NUCLEOTIDE SEQUENCE</scope>
    <source>
        <tissue evidence="1">Shoot tissue taken approximately 20 cm above the soil surface</tissue>
    </source>
</reference>
<protein>
    <submittedName>
        <fullName evidence="1">Uncharacterized protein</fullName>
    </submittedName>
</protein>
<evidence type="ECO:0000313" key="1">
    <source>
        <dbReference type="EMBL" id="JAD71782.1"/>
    </source>
</evidence>
<sequence>MHTRRRSLSDGSDSCFVGAEAMMSHWWWGAQLAQ</sequence>
<reference evidence="1" key="2">
    <citation type="journal article" date="2015" name="Data Brief">
        <title>Shoot transcriptome of the giant reed, Arundo donax.</title>
        <authorList>
            <person name="Barrero R.A."/>
            <person name="Guerrero F.D."/>
            <person name="Moolhuijzen P."/>
            <person name="Goolsby J.A."/>
            <person name="Tidwell J."/>
            <person name="Bellgard S.E."/>
            <person name="Bellgard M.I."/>
        </authorList>
    </citation>
    <scope>NUCLEOTIDE SEQUENCE</scope>
    <source>
        <tissue evidence="1">Shoot tissue taken approximately 20 cm above the soil surface</tissue>
    </source>
</reference>
<accession>A0A0A9CJS1</accession>
<proteinExistence type="predicted"/>
<organism evidence="1">
    <name type="scientific">Arundo donax</name>
    <name type="common">Giant reed</name>
    <name type="synonym">Donax arundinaceus</name>
    <dbReference type="NCBI Taxonomy" id="35708"/>
    <lineage>
        <taxon>Eukaryota</taxon>
        <taxon>Viridiplantae</taxon>
        <taxon>Streptophyta</taxon>
        <taxon>Embryophyta</taxon>
        <taxon>Tracheophyta</taxon>
        <taxon>Spermatophyta</taxon>
        <taxon>Magnoliopsida</taxon>
        <taxon>Liliopsida</taxon>
        <taxon>Poales</taxon>
        <taxon>Poaceae</taxon>
        <taxon>PACMAD clade</taxon>
        <taxon>Arundinoideae</taxon>
        <taxon>Arundineae</taxon>
        <taxon>Arundo</taxon>
    </lineage>
</organism>
<dbReference type="EMBL" id="GBRH01226113">
    <property type="protein sequence ID" value="JAD71782.1"/>
    <property type="molecule type" value="Transcribed_RNA"/>
</dbReference>